<comment type="pathway">
    <text evidence="1">Lipid metabolism; fatty acid biosynthesis.</text>
</comment>
<evidence type="ECO:0000256" key="8">
    <source>
        <dbReference type="PIRNR" id="PIRNR000094"/>
    </source>
</evidence>
<keyword evidence="8 11" id="KW-0520">NAD</keyword>
<accession>A0A323UQB9</accession>
<evidence type="ECO:0000256" key="2">
    <source>
        <dbReference type="ARBA" id="ARBA00009233"/>
    </source>
</evidence>
<keyword evidence="13" id="KW-1185">Reference proteome</keyword>
<gene>
    <name evidence="12" type="ORF">DNK49_20580</name>
</gene>
<name>A0A323UQB9_9RHOO</name>
<keyword evidence="3 8" id="KW-0444">Lipid biosynthesis</keyword>
<feature type="binding site" evidence="11">
    <location>
        <position position="44"/>
    </location>
    <ligand>
        <name>NAD(+)</name>
        <dbReference type="ChEBI" id="CHEBI:57540"/>
    </ligand>
</feature>
<evidence type="ECO:0000256" key="10">
    <source>
        <dbReference type="PIRSR" id="PIRSR000094-2"/>
    </source>
</evidence>
<sequence>MAAPIVNLEGKIGLITGIANEKSISTGVAEACAQAGAKLIITYQNEKTRAFIEPVIARLGVTDAFLLDVTKPETMDAVFAEIDARYGKLDFALHSMAFAKRDDLHGRVVDTSADGFALAMDVSTHSFVRLAKKVEPLMIKAGGGSLVTMTYLGSEKVIPNYGVMGLCKAALEAATRYLAAELGEKNIRVNAVSPGPLMTRAASGIAGFDGLMAAAVERSPMHSLVTPEDIGALTAFLVSDAGRLISGGVHFVDAGYNIMG</sequence>
<dbReference type="NCBIfam" id="NF005717">
    <property type="entry name" value="PRK07533.1"/>
    <property type="match status" value="1"/>
</dbReference>
<feature type="active site" description="Proton acceptor" evidence="9">
    <location>
        <position position="151"/>
    </location>
</feature>
<comment type="catalytic activity">
    <reaction evidence="8">
        <text>a 2,3-saturated acyl-[ACP] + NAD(+) = a (2E)-enoyl-[ACP] + NADH + H(+)</text>
        <dbReference type="Rhea" id="RHEA:10240"/>
        <dbReference type="Rhea" id="RHEA-COMP:9925"/>
        <dbReference type="Rhea" id="RHEA-COMP:9926"/>
        <dbReference type="ChEBI" id="CHEBI:15378"/>
        <dbReference type="ChEBI" id="CHEBI:57540"/>
        <dbReference type="ChEBI" id="CHEBI:57945"/>
        <dbReference type="ChEBI" id="CHEBI:78784"/>
        <dbReference type="ChEBI" id="CHEBI:78785"/>
        <dbReference type="EC" id="1.3.1.9"/>
    </reaction>
</comment>
<dbReference type="CDD" id="cd05372">
    <property type="entry name" value="ENR_SDR"/>
    <property type="match status" value="1"/>
</dbReference>
<dbReference type="PANTHER" id="PTHR43159:SF2">
    <property type="entry name" value="ENOYL-[ACYL-CARRIER-PROTEIN] REDUCTASE [NADH], CHLOROPLASTIC"/>
    <property type="match status" value="1"/>
</dbReference>
<keyword evidence="5 8" id="KW-0560">Oxidoreductase</keyword>
<feature type="binding site" evidence="11">
    <location>
        <position position="96"/>
    </location>
    <ligand>
        <name>NAD(+)</name>
        <dbReference type="ChEBI" id="CHEBI:57540"/>
    </ligand>
</feature>
<reference evidence="12 13" key="1">
    <citation type="submission" date="2018-06" db="EMBL/GenBank/DDBJ databases">
        <title>Azoarcus communis strain SWub3 genome.</title>
        <authorList>
            <person name="Zorraquino Salvo V."/>
            <person name="Toubiana D."/>
            <person name="Blumwald E."/>
        </authorList>
    </citation>
    <scope>NUCLEOTIDE SEQUENCE [LARGE SCALE GENOMIC DNA]</scope>
    <source>
        <strain evidence="12 13">SWub3</strain>
    </source>
</reference>
<evidence type="ECO:0000313" key="12">
    <source>
        <dbReference type="EMBL" id="PZA14694.1"/>
    </source>
</evidence>
<evidence type="ECO:0000256" key="4">
    <source>
        <dbReference type="ARBA" id="ARBA00022832"/>
    </source>
</evidence>
<comment type="caution">
    <text evidence="12">The sequence shown here is derived from an EMBL/GenBank/DDBJ whole genome shotgun (WGS) entry which is preliminary data.</text>
</comment>
<organism evidence="12 13">
    <name type="scientific">Parazoarcus communis SWub3 = DSM 12120</name>
    <dbReference type="NCBI Taxonomy" id="1121029"/>
    <lineage>
        <taxon>Bacteria</taxon>
        <taxon>Pseudomonadati</taxon>
        <taxon>Pseudomonadota</taxon>
        <taxon>Betaproteobacteria</taxon>
        <taxon>Rhodocyclales</taxon>
        <taxon>Zoogloeaceae</taxon>
        <taxon>Parazoarcus</taxon>
    </lineage>
</organism>
<keyword evidence="7 8" id="KW-0275">Fatty acid biosynthesis</keyword>
<dbReference type="GO" id="GO:0006633">
    <property type="term" value="P:fatty acid biosynthetic process"/>
    <property type="evidence" value="ECO:0007669"/>
    <property type="project" value="UniProtKB-UniPathway"/>
</dbReference>
<dbReference type="InterPro" id="IPR002347">
    <property type="entry name" value="SDR_fam"/>
</dbReference>
<dbReference type="EC" id="1.3.1.9" evidence="8"/>
<feature type="binding site" evidence="11">
    <location>
        <position position="168"/>
    </location>
    <ligand>
        <name>NAD(+)</name>
        <dbReference type="ChEBI" id="CHEBI:57540"/>
    </ligand>
</feature>
<dbReference type="UniPathway" id="UPA00094"/>
<evidence type="ECO:0000256" key="7">
    <source>
        <dbReference type="ARBA" id="ARBA00023160"/>
    </source>
</evidence>
<dbReference type="SUPFAM" id="SSF51735">
    <property type="entry name" value="NAD(P)-binding Rossmann-fold domains"/>
    <property type="match status" value="1"/>
</dbReference>
<dbReference type="InterPro" id="IPR036291">
    <property type="entry name" value="NAD(P)-bd_dom_sf"/>
</dbReference>
<evidence type="ECO:0000256" key="1">
    <source>
        <dbReference type="ARBA" id="ARBA00005194"/>
    </source>
</evidence>
<dbReference type="AlphaFoldDB" id="A0A323UQB9"/>
<evidence type="ECO:0000256" key="3">
    <source>
        <dbReference type="ARBA" id="ARBA00022516"/>
    </source>
</evidence>
<evidence type="ECO:0000256" key="6">
    <source>
        <dbReference type="ARBA" id="ARBA00023098"/>
    </source>
</evidence>
<dbReference type="Proteomes" id="UP000248259">
    <property type="component" value="Unassembled WGS sequence"/>
</dbReference>
<dbReference type="OrthoDB" id="9803628at2"/>
<dbReference type="Pfam" id="PF13561">
    <property type="entry name" value="adh_short_C2"/>
    <property type="match status" value="1"/>
</dbReference>
<feature type="binding site" evidence="11">
    <location>
        <position position="17"/>
    </location>
    <ligand>
        <name>NAD(+)</name>
        <dbReference type="ChEBI" id="CHEBI:57540"/>
    </ligand>
</feature>
<evidence type="ECO:0000256" key="11">
    <source>
        <dbReference type="PIRSR" id="PIRSR000094-3"/>
    </source>
</evidence>
<dbReference type="PANTHER" id="PTHR43159">
    <property type="entry name" value="ENOYL-[ACYL-CARRIER-PROTEIN] REDUCTASE"/>
    <property type="match status" value="1"/>
</dbReference>
<comment type="similarity">
    <text evidence="2 8">Belongs to the short-chain dehydrogenases/reductases (SDR) family. FabI subfamily.</text>
</comment>
<feature type="binding site" evidence="10">
    <location>
        <position position="99"/>
    </location>
    <ligand>
        <name>substrate</name>
    </ligand>
</feature>
<evidence type="ECO:0000256" key="9">
    <source>
        <dbReference type="PIRSR" id="PIRSR000094-1"/>
    </source>
</evidence>
<dbReference type="PIRSF" id="PIRSF000094">
    <property type="entry name" value="Enoyl-ACP_rdct"/>
    <property type="match status" value="1"/>
</dbReference>
<dbReference type="Gene3D" id="1.10.8.400">
    <property type="entry name" value="Enoyl acyl carrier protein reductase"/>
    <property type="match status" value="1"/>
</dbReference>
<dbReference type="PRINTS" id="PR00081">
    <property type="entry name" value="GDHRDH"/>
</dbReference>
<feature type="binding site" evidence="11">
    <location>
        <begin position="68"/>
        <end position="69"/>
    </location>
    <ligand>
        <name>NAD(+)</name>
        <dbReference type="ChEBI" id="CHEBI:57540"/>
    </ligand>
</feature>
<keyword evidence="6" id="KW-0443">Lipid metabolism</keyword>
<feature type="binding site" evidence="11">
    <location>
        <begin position="23"/>
        <end position="24"/>
    </location>
    <ligand>
        <name>NAD(+)</name>
        <dbReference type="ChEBI" id="CHEBI:57540"/>
    </ligand>
</feature>
<feature type="active site" description="Proton acceptor" evidence="9">
    <location>
        <position position="161"/>
    </location>
</feature>
<dbReference type="RefSeq" id="WP_110529261.1">
    <property type="nucleotide sequence ID" value="NZ_QKOE01000024.1"/>
</dbReference>
<evidence type="ECO:0000256" key="5">
    <source>
        <dbReference type="ARBA" id="ARBA00023002"/>
    </source>
</evidence>
<protein>
    <recommendedName>
        <fullName evidence="8">Enoyl-[acyl-carrier-protein] reductase [NADH]</fullName>
        <ecNumber evidence="8">1.3.1.9</ecNumber>
    </recommendedName>
</protein>
<dbReference type="GO" id="GO:0004318">
    <property type="term" value="F:enoyl-[acyl-carrier-protein] reductase (NADH) activity"/>
    <property type="evidence" value="ECO:0007669"/>
    <property type="project" value="UniProtKB-EC"/>
</dbReference>
<dbReference type="Gene3D" id="3.40.50.720">
    <property type="entry name" value="NAD(P)-binding Rossmann-like Domain"/>
    <property type="match status" value="1"/>
</dbReference>
<dbReference type="InterPro" id="IPR014358">
    <property type="entry name" value="Enoyl-ACP_Rdtase_NADH"/>
</dbReference>
<proteinExistence type="inferred from homology"/>
<keyword evidence="4" id="KW-0276">Fatty acid metabolism</keyword>
<evidence type="ECO:0000313" key="13">
    <source>
        <dbReference type="Proteomes" id="UP000248259"/>
    </source>
</evidence>
<dbReference type="EMBL" id="QKOE01000024">
    <property type="protein sequence ID" value="PZA14694.1"/>
    <property type="molecule type" value="Genomic_DNA"/>
</dbReference>